<dbReference type="SUPFAM" id="SSF46785">
    <property type="entry name" value="Winged helix' DNA-binding domain"/>
    <property type="match status" value="1"/>
</dbReference>
<dbReference type="InterPro" id="IPR036390">
    <property type="entry name" value="WH_DNA-bd_sf"/>
</dbReference>
<dbReference type="CDD" id="cd08423">
    <property type="entry name" value="PBP2_LTTR_like_6"/>
    <property type="match status" value="1"/>
</dbReference>
<sequence length="294" mass="31879">MLDVRRLRLLRELAHRGTIAAVADALAFTPSAVSQQLAVLEREAGVALLERNGRKVVLTPTGRDLVARAEEVLEILERASADLAGARRGLAGPLRIGTFPSAARTLVPSALTMLAREHPGLEPMIEEIDPAQVADALRGRELDVALEHDYDFAPSEPDEGLGSEPLMEERLYLAAPKGWKGEAEHDPIRRWRNAPWIVAPPDMLCHSMVVRACQVAGFAPRIRHHIDDFAVVLGFVAIGQGVAIVPRLGVVDTPPEVALTELPMKRRTWVSFRRGASGHPAVGAFVSALRAVVS</sequence>
<feature type="domain" description="HTH lysR-type" evidence="5">
    <location>
        <begin position="2"/>
        <end position="59"/>
    </location>
</feature>
<comment type="similarity">
    <text evidence="1">Belongs to the LysR transcriptional regulatory family.</text>
</comment>
<dbReference type="InterPro" id="IPR036388">
    <property type="entry name" value="WH-like_DNA-bd_sf"/>
</dbReference>
<dbReference type="Pfam" id="PF03466">
    <property type="entry name" value="LysR_substrate"/>
    <property type="match status" value="1"/>
</dbReference>
<dbReference type="InterPro" id="IPR005119">
    <property type="entry name" value="LysR_subst-bd"/>
</dbReference>
<comment type="caution">
    <text evidence="6">The sequence shown here is derived from an EMBL/GenBank/DDBJ whole genome shotgun (WGS) entry which is preliminary data.</text>
</comment>
<keyword evidence="3" id="KW-0238">DNA-binding</keyword>
<dbReference type="EMBL" id="BAAAUX010000016">
    <property type="protein sequence ID" value="GAA2799168.1"/>
    <property type="molecule type" value="Genomic_DNA"/>
</dbReference>
<dbReference type="Proteomes" id="UP001500979">
    <property type="component" value="Unassembled WGS sequence"/>
</dbReference>
<dbReference type="Pfam" id="PF00126">
    <property type="entry name" value="HTH_1"/>
    <property type="match status" value="1"/>
</dbReference>
<dbReference type="Gene3D" id="1.10.10.10">
    <property type="entry name" value="Winged helix-like DNA-binding domain superfamily/Winged helix DNA-binding domain"/>
    <property type="match status" value="1"/>
</dbReference>
<dbReference type="Gene3D" id="3.40.190.10">
    <property type="entry name" value="Periplasmic binding protein-like II"/>
    <property type="match status" value="2"/>
</dbReference>
<dbReference type="InterPro" id="IPR000847">
    <property type="entry name" value="LysR_HTH_N"/>
</dbReference>
<evidence type="ECO:0000256" key="2">
    <source>
        <dbReference type="ARBA" id="ARBA00023015"/>
    </source>
</evidence>
<dbReference type="PROSITE" id="PS50931">
    <property type="entry name" value="HTH_LYSR"/>
    <property type="match status" value="1"/>
</dbReference>
<gene>
    <name evidence="6" type="ORF">GCM10010470_37840</name>
</gene>
<evidence type="ECO:0000256" key="4">
    <source>
        <dbReference type="ARBA" id="ARBA00023163"/>
    </source>
</evidence>
<dbReference type="SUPFAM" id="SSF53850">
    <property type="entry name" value="Periplasmic binding protein-like II"/>
    <property type="match status" value="1"/>
</dbReference>
<reference evidence="6 7" key="1">
    <citation type="journal article" date="2019" name="Int. J. Syst. Evol. Microbiol.">
        <title>The Global Catalogue of Microorganisms (GCM) 10K type strain sequencing project: providing services to taxonomists for standard genome sequencing and annotation.</title>
        <authorList>
            <consortium name="The Broad Institute Genomics Platform"/>
            <consortium name="The Broad Institute Genome Sequencing Center for Infectious Disease"/>
            <person name="Wu L."/>
            <person name="Ma J."/>
        </authorList>
    </citation>
    <scope>NUCLEOTIDE SEQUENCE [LARGE SCALE GENOMIC DNA]</scope>
    <source>
        <strain evidence="6 7">JCM 9383</strain>
    </source>
</reference>
<name>A0ABN3VGQ7_9PSEU</name>
<dbReference type="PANTHER" id="PTHR30346">
    <property type="entry name" value="TRANSCRIPTIONAL DUAL REGULATOR HCAR-RELATED"/>
    <property type="match status" value="1"/>
</dbReference>
<dbReference type="RefSeq" id="WP_344681511.1">
    <property type="nucleotide sequence ID" value="NZ_BAAAUX010000016.1"/>
</dbReference>
<evidence type="ECO:0000256" key="1">
    <source>
        <dbReference type="ARBA" id="ARBA00009437"/>
    </source>
</evidence>
<dbReference type="PANTHER" id="PTHR30346:SF29">
    <property type="entry name" value="LYSR SUBSTRATE-BINDING"/>
    <property type="match status" value="1"/>
</dbReference>
<keyword evidence="2" id="KW-0805">Transcription regulation</keyword>
<evidence type="ECO:0000313" key="6">
    <source>
        <dbReference type="EMBL" id="GAA2799168.1"/>
    </source>
</evidence>
<evidence type="ECO:0000313" key="7">
    <source>
        <dbReference type="Proteomes" id="UP001500979"/>
    </source>
</evidence>
<evidence type="ECO:0000259" key="5">
    <source>
        <dbReference type="PROSITE" id="PS50931"/>
    </source>
</evidence>
<keyword evidence="4" id="KW-0804">Transcription</keyword>
<protein>
    <submittedName>
        <fullName evidence="6">LysR family transcriptional regulator</fullName>
    </submittedName>
</protein>
<proteinExistence type="inferred from homology"/>
<evidence type="ECO:0000256" key="3">
    <source>
        <dbReference type="ARBA" id="ARBA00023125"/>
    </source>
</evidence>
<accession>A0ABN3VGQ7</accession>
<keyword evidence="7" id="KW-1185">Reference proteome</keyword>
<organism evidence="6 7">
    <name type="scientific">Saccharopolyspora taberi</name>
    <dbReference type="NCBI Taxonomy" id="60895"/>
    <lineage>
        <taxon>Bacteria</taxon>
        <taxon>Bacillati</taxon>
        <taxon>Actinomycetota</taxon>
        <taxon>Actinomycetes</taxon>
        <taxon>Pseudonocardiales</taxon>
        <taxon>Pseudonocardiaceae</taxon>
        <taxon>Saccharopolyspora</taxon>
    </lineage>
</organism>